<evidence type="ECO:0000256" key="6">
    <source>
        <dbReference type="ARBA" id="ARBA00023136"/>
    </source>
</evidence>
<organism evidence="8 9">
    <name type="scientific">Riccia sorocarpa</name>
    <dbReference type="NCBI Taxonomy" id="122646"/>
    <lineage>
        <taxon>Eukaryota</taxon>
        <taxon>Viridiplantae</taxon>
        <taxon>Streptophyta</taxon>
        <taxon>Embryophyta</taxon>
        <taxon>Marchantiophyta</taxon>
        <taxon>Marchantiopsida</taxon>
        <taxon>Marchantiidae</taxon>
        <taxon>Marchantiales</taxon>
        <taxon>Ricciaceae</taxon>
        <taxon>Riccia</taxon>
    </lineage>
</organism>
<dbReference type="EMBL" id="JBJQOH010000006">
    <property type="protein sequence ID" value="KAL3685435.1"/>
    <property type="molecule type" value="Genomic_DNA"/>
</dbReference>
<accession>A0ABD3H511</accession>
<proteinExistence type="predicted"/>
<gene>
    <name evidence="8" type="ORF">R1sor_003457</name>
</gene>
<sequence length="2157" mass="243864">METMACYSHRQEAGLRAEMSHMVAEQNLGRIIPWLPVVHITGPTPNLDHKLLAVYCGQIHTHGGVGYSRIGVYSKHHEESGKQRRLSTVSLLSPNHVDSQYLFPGTSTTFQSTEGHVRAAEHLLEKASILLMDPISELARVRDALYLVYDGNRNGRGCQIVFLHGLQVNHEQEEDVAYLRNCWSSRDDSELWPKWLGLAESFPTASVYLVKYNSRLLKDDTNMQTDMYITAEYILSNLLLAKIGQSPRNPVILVGQDIGGLVIKEVCLQASGREGEEEKRLEEKRLFLQQVKGIVYYSTPHLGVDMQFEDREFHAELMKVLTIHNDEISRFNEAFRKLRGKRGWRTIALWPSRVSLLNVNKGTARFDVDIFCPIDASSEDICRPKDRSSSSFGELEKFIEDTLFRNRNANRPKLDFKEDPKYVPLLETSNNIRSRLADPKCQVLVLYGDAGTGKSGVVKYLALQYDKETGPESEFWDGVFYVDCGRGANAVHILRRLLRQLKEAESIISATEDVDLLTFRLKEKLQDLSALMIFDDVSGDDRSSLVEKLVIPSAENVKYLFTSQELRGWHGFHPYRIDRITVPTAEEILAKRIGLRTDSIPDVDKDIVLEIIKATDYHPLALASAAAAVQKNEKGGVDPSEWKEVKKNLLSYLADERGLDAFGKSYLPGSVFAAMMFAVQGLHRKNKRLFTALCILALFEGPFPKKVPLFLLLSTKSRLSEHFIQSMKGLEERGLVETVTVRALRFCSTGDLVLSVADHLCEDEILKAKVGNLMNDIEQDSDSSFLLDVQTVLWKYIVEGAIDDVSMANLIARPSYVQALHLFYYHTGILVSGPVSQDNWFTEKVFPNRKSLSAVFRLLPSSSTGKHVQMFVLRLLGQMVNADHPVPEVFRDILLADPAIEDAIMRILKAIAKDVNRSPLVVFETEGEDRFQNDWERREYYQSASFSTLFHDSVIRPVQAILSAVKILDVRESKSDESGLVEFDIALNLVESISKPLLCITRILSQRPWKGIPFFLACNIFGLITELSVYTDKRGRSSMDFMPHALESMVSWIVEDTNWLLVKGGMALLLGRSRSHLASVRPFIPKLADVIKRRPLDMEALECFLLFFQDWDDITEITTTDKDNLSEVLFMVLSEINQTQTVGGWTEMGWKTSTVLLLLGCPVKYPLDCPSCLDIGPIQLQPIQSMDAESRATKLLDGLDRLFDIIEDSHCKVAQVVALKIMVFLLGRCPDAGARGIFWRSRAVSSLASLLEEHDEMIKELALQILLCMPSRKRGRSYGPQDGYSCIHHIASISCVPMHIFKYIKYRKWRRRICEFFSRFICELEEVGVSCLLDTPDLVKDIVCVLHEEGSLGSEFFPTMFLLFHLVFFDKSGRAFSQLVTVPESIETLVRASKCYTYEDFSAHEVVVGIFNSFTSEQGRVILRNPAVQEVMHSMLLSLQHSDQSITEFCKTLKFLLALVKEESGVEHVLSFPGSVEAVVNFLIRIRKEQVESCSHSPIGSQKERNEILAKAVCTSSSFFLLLVMETTQQGRNRIFGMKGFLELLIDLFDEEQFEDTQAAVLSILRIHLFSCDPEQQGQFLESRLFSEKCSKLLLCRHGRRLHIETKVTSICRDLIVHHGNEVLTKTVQSLVSCGLRELVGQLKKSDEEQEEQASLFKLLLNRSDDGWVNWMQIGDYFLGATEALRQLVSTSVHCQQDNLRGDALEILGICTRCLEDGTNPLQLGEDQRQQQLQMILQAVSTILNQMSVGRYSVLRRFLGRLDVDCRQSSCVILKYPEAVQSLIQLSIQDADQTAKGDALHCLYSFVWSLDVSEVSNITGEGIYLLQELSKRLPSIAGGIEADNSIQIQLASVEVLYILVWVKSAWEYKSYKTKSAVSCLSEALKSKIVGDTHVLENLVALLHRGEADEYHEMVIAVLRYAGENSARALDHIAQLPRSLERLAELVSGANEEELRQAELKLLWVLIEKNPCKIRARASRGFLMSLVGIVFTKVEEDIASYAVQLLVMCAVQNNVALSYLTGLLEKRIKTVLRVDATVFLMEQMSKSSRDPEKSLLPSLQTIWKSYFPGEYWESYFPDEDYVHAEDYVLPAHNLEAYVLAGLIWLSEMSPRMQVRIAESFTGIHVGELQIVDKHTTNSTVSRCRSYLVLVICSCLGWK</sequence>
<dbReference type="InterPro" id="IPR029058">
    <property type="entry name" value="AB_hydrolase_fold"/>
</dbReference>
<comment type="subcellular location">
    <subcellularLocation>
        <location evidence="2">Endoplasmic reticulum</location>
    </subcellularLocation>
    <subcellularLocation>
        <location evidence="3">Membrane</location>
    </subcellularLocation>
    <subcellularLocation>
        <location evidence="1">Mitochondrion</location>
    </subcellularLocation>
</comment>
<evidence type="ECO:0000256" key="5">
    <source>
        <dbReference type="ARBA" id="ARBA00023128"/>
    </source>
</evidence>
<dbReference type="Pfam" id="PF00931">
    <property type="entry name" value="NB-ARC"/>
    <property type="match status" value="1"/>
</dbReference>
<comment type="caution">
    <text evidence="8">The sequence shown here is derived from an EMBL/GenBank/DDBJ whole genome shotgun (WGS) entry which is preliminary data.</text>
</comment>
<keyword evidence="4" id="KW-0256">Endoplasmic reticulum</keyword>
<dbReference type="GO" id="GO:0016020">
    <property type="term" value="C:membrane"/>
    <property type="evidence" value="ECO:0007669"/>
    <property type="project" value="UniProtKB-SubCell"/>
</dbReference>
<keyword evidence="9" id="KW-1185">Reference proteome</keyword>
<evidence type="ECO:0000256" key="2">
    <source>
        <dbReference type="ARBA" id="ARBA00004240"/>
    </source>
</evidence>
<evidence type="ECO:0000313" key="9">
    <source>
        <dbReference type="Proteomes" id="UP001633002"/>
    </source>
</evidence>
<dbReference type="SUPFAM" id="SSF52540">
    <property type="entry name" value="P-loop containing nucleoside triphosphate hydrolases"/>
    <property type="match status" value="1"/>
</dbReference>
<keyword evidence="5" id="KW-0496">Mitochondrion</keyword>
<dbReference type="SUPFAM" id="SSF53474">
    <property type="entry name" value="alpha/beta-Hydrolases"/>
    <property type="match status" value="1"/>
</dbReference>
<protein>
    <recommendedName>
        <fullName evidence="7">NB-ARC domain-containing protein</fullName>
    </recommendedName>
</protein>
<dbReference type="InterPro" id="IPR002182">
    <property type="entry name" value="NB-ARC"/>
</dbReference>
<evidence type="ECO:0000259" key="7">
    <source>
        <dbReference type="Pfam" id="PF00931"/>
    </source>
</evidence>
<name>A0ABD3H511_9MARC</name>
<evidence type="ECO:0000256" key="1">
    <source>
        <dbReference type="ARBA" id="ARBA00004173"/>
    </source>
</evidence>
<dbReference type="GO" id="GO:0005739">
    <property type="term" value="C:mitochondrion"/>
    <property type="evidence" value="ECO:0007669"/>
    <property type="project" value="UniProtKB-SubCell"/>
</dbReference>
<feature type="domain" description="NB-ARC" evidence="7">
    <location>
        <begin position="430"/>
        <end position="563"/>
    </location>
</feature>
<dbReference type="InterPro" id="IPR027417">
    <property type="entry name" value="P-loop_NTPase"/>
</dbReference>
<reference evidence="8 9" key="1">
    <citation type="submission" date="2024-09" db="EMBL/GenBank/DDBJ databases">
        <title>Chromosome-scale assembly of Riccia sorocarpa.</title>
        <authorList>
            <person name="Paukszto L."/>
        </authorList>
    </citation>
    <scope>NUCLEOTIDE SEQUENCE [LARGE SCALE GENOMIC DNA]</scope>
    <source>
        <strain evidence="8">LP-2024</strain>
        <tissue evidence="8">Aerial parts of the thallus</tissue>
    </source>
</reference>
<dbReference type="InterPro" id="IPR052374">
    <property type="entry name" value="SERAC1"/>
</dbReference>
<evidence type="ECO:0000313" key="8">
    <source>
        <dbReference type="EMBL" id="KAL3685435.1"/>
    </source>
</evidence>
<dbReference type="InterPro" id="IPR016024">
    <property type="entry name" value="ARM-type_fold"/>
</dbReference>
<dbReference type="Gene3D" id="3.40.50.1820">
    <property type="entry name" value="alpha/beta hydrolase"/>
    <property type="match status" value="1"/>
</dbReference>
<evidence type="ECO:0000256" key="3">
    <source>
        <dbReference type="ARBA" id="ARBA00004370"/>
    </source>
</evidence>
<dbReference type="Gene3D" id="3.40.50.300">
    <property type="entry name" value="P-loop containing nucleotide triphosphate hydrolases"/>
    <property type="match status" value="1"/>
</dbReference>
<dbReference type="GO" id="GO:0005783">
    <property type="term" value="C:endoplasmic reticulum"/>
    <property type="evidence" value="ECO:0007669"/>
    <property type="project" value="UniProtKB-SubCell"/>
</dbReference>
<dbReference type="PANTHER" id="PTHR48182">
    <property type="entry name" value="PROTEIN SERAC1"/>
    <property type="match status" value="1"/>
</dbReference>
<dbReference type="PANTHER" id="PTHR48182:SF2">
    <property type="entry name" value="PROTEIN SERAC1"/>
    <property type="match status" value="1"/>
</dbReference>
<dbReference type="Proteomes" id="UP001633002">
    <property type="component" value="Unassembled WGS sequence"/>
</dbReference>
<dbReference type="SUPFAM" id="SSF48371">
    <property type="entry name" value="ARM repeat"/>
    <property type="match status" value="2"/>
</dbReference>
<keyword evidence="6" id="KW-0472">Membrane</keyword>
<evidence type="ECO:0000256" key="4">
    <source>
        <dbReference type="ARBA" id="ARBA00022824"/>
    </source>
</evidence>